<keyword evidence="3" id="KW-1185">Reference proteome</keyword>
<evidence type="ECO:0000313" key="2">
    <source>
        <dbReference type="EMBL" id="SHE66947.1"/>
    </source>
</evidence>
<keyword evidence="1" id="KW-0812">Transmembrane</keyword>
<protein>
    <recommendedName>
        <fullName evidence="4">Zn-finger containing protein</fullName>
    </recommendedName>
</protein>
<evidence type="ECO:0008006" key="4">
    <source>
        <dbReference type="Google" id="ProtNLM"/>
    </source>
</evidence>
<evidence type="ECO:0000256" key="1">
    <source>
        <dbReference type="SAM" id="Phobius"/>
    </source>
</evidence>
<accession>A0A1M4VDF8</accession>
<feature type="transmembrane region" description="Helical" evidence="1">
    <location>
        <begin position="12"/>
        <end position="28"/>
    </location>
</feature>
<dbReference type="STRING" id="1122155.SAMN02745158_01172"/>
<evidence type="ECO:0000313" key="3">
    <source>
        <dbReference type="Proteomes" id="UP000184245"/>
    </source>
</evidence>
<name>A0A1M4VDF8_9CLOT</name>
<organism evidence="2 3">
    <name type="scientific">Lactonifactor longoviformis DSM 17459</name>
    <dbReference type="NCBI Taxonomy" id="1122155"/>
    <lineage>
        <taxon>Bacteria</taxon>
        <taxon>Bacillati</taxon>
        <taxon>Bacillota</taxon>
        <taxon>Clostridia</taxon>
        <taxon>Eubacteriales</taxon>
        <taxon>Clostridiaceae</taxon>
        <taxon>Lactonifactor</taxon>
    </lineage>
</organism>
<sequence length="123" mass="14478">MSGRYGTDQLNRFILIVVMAFLILDLFVRKNILLLPGLFLLGVCYFRMFSRNYSARYSENQKYLELKGKVTGKFKKEKYMMSQRKDFHIYTCPSCQQKIRVPRGKGKICVTCPKCHAEFQKKS</sequence>
<dbReference type="EMBL" id="FQVI01000004">
    <property type="protein sequence ID" value="SHE66947.1"/>
    <property type="molecule type" value="Genomic_DNA"/>
</dbReference>
<dbReference type="Proteomes" id="UP000184245">
    <property type="component" value="Unassembled WGS sequence"/>
</dbReference>
<dbReference type="AlphaFoldDB" id="A0A1M4VDF8"/>
<proteinExistence type="predicted"/>
<keyword evidence="1" id="KW-1133">Transmembrane helix</keyword>
<keyword evidence="1" id="KW-0472">Membrane</keyword>
<gene>
    <name evidence="2" type="ORF">SAMN02745158_01172</name>
</gene>
<feature type="transmembrane region" description="Helical" evidence="1">
    <location>
        <begin position="34"/>
        <end position="50"/>
    </location>
</feature>
<reference evidence="2 3" key="1">
    <citation type="submission" date="2016-11" db="EMBL/GenBank/DDBJ databases">
        <authorList>
            <person name="Jaros S."/>
            <person name="Januszkiewicz K."/>
            <person name="Wedrychowicz H."/>
        </authorList>
    </citation>
    <scope>NUCLEOTIDE SEQUENCE [LARGE SCALE GENOMIC DNA]</scope>
    <source>
        <strain evidence="2 3">DSM 17459</strain>
    </source>
</reference>